<dbReference type="PANTHER" id="PTHR43622:SF7">
    <property type="entry name" value="3-DEHYDROQUINATE SYNTHASE, CHLOROPLASTIC"/>
    <property type="match status" value="1"/>
</dbReference>
<evidence type="ECO:0000256" key="1">
    <source>
        <dbReference type="ARBA" id="ARBA00001393"/>
    </source>
</evidence>
<evidence type="ECO:0000313" key="21">
    <source>
        <dbReference type="EMBL" id="WRQ89225.1"/>
    </source>
</evidence>
<feature type="binding site" evidence="18">
    <location>
        <position position="263"/>
    </location>
    <ligand>
        <name>Zn(2+)</name>
        <dbReference type="ChEBI" id="CHEBI:29105"/>
    </ligand>
</feature>
<keyword evidence="16 18" id="KW-0456">Lyase</keyword>
<keyword evidence="22" id="KW-1185">Reference proteome</keyword>
<feature type="binding site" evidence="18">
    <location>
        <begin position="128"/>
        <end position="129"/>
    </location>
    <ligand>
        <name>NAD(+)</name>
        <dbReference type="ChEBI" id="CHEBI:57540"/>
    </ligand>
</feature>
<feature type="binding site" evidence="18">
    <location>
        <position position="150"/>
    </location>
    <ligand>
        <name>NAD(+)</name>
        <dbReference type="ChEBI" id="CHEBI:57540"/>
    </ligand>
</feature>
<evidence type="ECO:0000256" key="3">
    <source>
        <dbReference type="ARBA" id="ARBA00003485"/>
    </source>
</evidence>
<dbReference type="RefSeq" id="WP_221031092.1">
    <property type="nucleotide sequence ID" value="NZ_CP139781.1"/>
</dbReference>
<comment type="subcellular location">
    <subcellularLocation>
        <location evidence="4 18">Cytoplasm</location>
    </subcellularLocation>
</comment>
<dbReference type="InterPro" id="IPR056179">
    <property type="entry name" value="DHQS_C"/>
</dbReference>
<keyword evidence="15 18" id="KW-0057">Aromatic amino acid biosynthesis</keyword>
<evidence type="ECO:0000256" key="14">
    <source>
        <dbReference type="ARBA" id="ARBA00023027"/>
    </source>
</evidence>
<comment type="function">
    <text evidence="3 18">Catalyzes the conversion of 3-deoxy-D-arabino-heptulosonate 7-phosphate (DAHP) to dehydroquinate (DHQ).</text>
</comment>
<dbReference type="EMBL" id="CP139781">
    <property type="protein sequence ID" value="WRQ89225.1"/>
    <property type="molecule type" value="Genomic_DNA"/>
</dbReference>
<evidence type="ECO:0000256" key="15">
    <source>
        <dbReference type="ARBA" id="ARBA00023141"/>
    </source>
</evidence>
<dbReference type="Proteomes" id="UP000738431">
    <property type="component" value="Chromosome"/>
</dbReference>
<dbReference type="SUPFAM" id="SSF56796">
    <property type="entry name" value="Dehydroquinate synthase-like"/>
    <property type="match status" value="1"/>
</dbReference>
<comment type="pathway">
    <text evidence="5 18">Metabolic intermediate biosynthesis; chorismate biosynthesis; chorismate from D-erythrose 4-phosphate and phosphoenolpyruvate: step 2/7.</text>
</comment>
<evidence type="ECO:0000256" key="17">
    <source>
        <dbReference type="ARBA" id="ARBA00023285"/>
    </source>
</evidence>
<keyword evidence="17 18" id="KW-0170">Cobalt</keyword>
<keyword evidence="14 18" id="KW-0520">NAD</keyword>
<comment type="cofactor">
    <cofactor evidence="18">
        <name>Co(2+)</name>
        <dbReference type="ChEBI" id="CHEBI:48828"/>
    </cofactor>
    <cofactor evidence="18">
        <name>Zn(2+)</name>
        <dbReference type="ChEBI" id="CHEBI:29105"/>
    </cofactor>
    <text evidence="18">Binds 1 divalent metal cation per subunit. Can use either Co(2+) or Zn(2+).</text>
</comment>
<protein>
    <recommendedName>
        <fullName evidence="8 18">3-dehydroquinate synthase</fullName>
        <shortName evidence="18">DHQS</shortName>
        <ecNumber evidence="7 18">4.2.3.4</ecNumber>
    </recommendedName>
</protein>
<organism evidence="21 22">
    <name type="scientific">Actomonas aquatica</name>
    <dbReference type="NCBI Taxonomy" id="2866162"/>
    <lineage>
        <taxon>Bacteria</taxon>
        <taxon>Pseudomonadati</taxon>
        <taxon>Verrucomicrobiota</taxon>
        <taxon>Opitutia</taxon>
        <taxon>Opitutales</taxon>
        <taxon>Opitutaceae</taxon>
        <taxon>Actomonas</taxon>
    </lineage>
</organism>
<keyword evidence="12 18" id="KW-0547">Nucleotide-binding</keyword>
<dbReference type="PANTHER" id="PTHR43622">
    <property type="entry name" value="3-DEHYDROQUINATE SYNTHASE"/>
    <property type="match status" value="1"/>
</dbReference>
<evidence type="ECO:0000256" key="11">
    <source>
        <dbReference type="ARBA" id="ARBA00022723"/>
    </source>
</evidence>
<evidence type="ECO:0000256" key="16">
    <source>
        <dbReference type="ARBA" id="ARBA00023239"/>
    </source>
</evidence>
<sequence length="361" mass="37535">MVEQLTVNLGDRSYPIVFGAELAREVAAEVKRLHAAGRKVAVITDRRVAQAQSAVLAAMLGDAPQFVVEAGEGAKSARVIAEVWEFLAAQRLDRGGVVVAFGGGVVGDLAGFAAASYLRGVAFYQVPTTLLAMVDSSVGGKTGINLAAGKNLVGAFHQPQAVYVATGVLSTLPPREFAAGMAEVIKYGLLGDAELYADLAATPLTVESETLAAVVRRCCAAKARVVEADEFETAKSGGRALLNLGHTFGHAIEKVAGYGAYLHGEAVAVGLVAAARLSRALGLVGDEVVASVEATVAAHALPVRLREPIALDALLAAMAQDKKVRAGRLRFVVLEAIGTAVTRDDVDTELVRSVWREVGAE</sequence>
<keyword evidence="10 18" id="KW-0028">Amino-acid biosynthesis</keyword>
<dbReference type="HAMAP" id="MF_00110">
    <property type="entry name" value="DHQ_synthase"/>
    <property type="match status" value="1"/>
</dbReference>
<evidence type="ECO:0000256" key="2">
    <source>
        <dbReference type="ARBA" id="ARBA00001911"/>
    </source>
</evidence>
<dbReference type="InterPro" id="IPR050071">
    <property type="entry name" value="Dehydroquinate_synthase"/>
</dbReference>
<dbReference type="InterPro" id="IPR016037">
    <property type="entry name" value="DHQ_synth_AroB"/>
</dbReference>
<dbReference type="GO" id="GO:0003856">
    <property type="term" value="F:3-dehydroquinate synthase activity"/>
    <property type="evidence" value="ECO:0007669"/>
    <property type="project" value="UniProtKB-EC"/>
</dbReference>
<evidence type="ECO:0000256" key="6">
    <source>
        <dbReference type="ARBA" id="ARBA00005412"/>
    </source>
</evidence>
<comment type="caution">
    <text evidence="18">Lacks conserved residue(s) required for the propagation of feature annotation.</text>
</comment>
<feature type="domain" description="3-dehydroquinate synthase C-terminal" evidence="20">
    <location>
        <begin position="180"/>
        <end position="324"/>
    </location>
</feature>
<evidence type="ECO:0000259" key="19">
    <source>
        <dbReference type="Pfam" id="PF01761"/>
    </source>
</evidence>
<feature type="binding site" evidence="18">
    <location>
        <position position="141"/>
    </location>
    <ligand>
        <name>NAD(+)</name>
        <dbReference type="ChEBI" id="CHEBI:57540"/>
    </ligand>
</feature>
<evidence type="ECO:0000256" key="8">
    <source>
        <dbReference type="ARBA" id="ARBA00017684"/>
    </source>
</evidence>
<comment type="similarity">
    <text evidence="6 18">Belongs to the sugar phosphate cyclases superfamily. Dehydroquinate synthase family.</text>
</comment>
<evidence type="ECO:0000256" key="12">
    <source>
        <dbReference type="ARBA" id="ARBA00022741"/>
    </source>
</evidence>
<dbReference type="CDD" id="cd08195">
    <property type="entry name" value="DHQS"/>
    <property type="match status" value="1"/>
</dbReference>
<feature type="binding site" evidence="18">
    <location>
        <begin position="104"/>
        <end position="108"/>
    </location>
    <ligand>
        <name>NAD(+)</name>
        <dbReference type="ChEBI" id="CHEBI:57540"/>
    </ligand>
</feature>
<dbReference type="Gene3D" id="3.40.50.1970">
    <property type="match status" value="1"/>
</dbReference>
<evidence type="ECO:0000256" key="18">
    <source>
        <dbReference type="HAMAP-Rule" id="MF_00110"/>
    </source>
</evidence>
<dbReference type="PIRSF" id="PIRSF001455">
    <property type="entry name" value="DHQ_synth"/>
    <property type="match status" value="1"/>
</dbReference>
<reference evidence="21 22" key="1">
    <citation type="submission" date="2023-12" db="EMBL/GenBank/DDBJ databases">
        <title>Description of an unclassified Opitutus bacterium of Verrucomicrobiota.</title>
        <authorList>
            <person name="Zhang D.-F."/>
        </authorList>
    </citation>
    <scope>NUCLEOTIDE SEQUENCE [LARGE SCALE GENOMIC DNA]</scope>
    <source>
        <strain evidence="21 22">WL0086</strain>
    </source>
</reference>
<name>A0ABZ1CCV8_9BACT</name>
<evidence type="ECO:0000256" key="4">
    <source>
        <dbReference type="ARBA" id="ARBA00004496"/>
    </source>
</evidence>
<feature type="binding site" evidence="18">
    <location>
        <position position="246"/>
    </location>
    <ligand>
        <name>Zn(2+)</name>
        <dbReference type="ChEBI" id="CHEBI:29105"/>
    </ligand>
</feature>
<gene>
    <name evidence="18 21" type="primary">aroB</name>
    <name evidence="21" type="ORF">K1X11_007380</name>
</gene>
<dbReference type="EC" id="4.2.3.4" evidence="7 18"/>
<keyword evidence="11 18" id="KW-0479">Metal-binding</keyword>
<feature type="binding site" evidence="18">
    <location>
        <position position="183"/>
    </location>
    <ligand>
        <name>Zn(2+)</name>
        <dbReference type="ChEBI" id="CHEBI:29105"/>
    </ligand>
</feature>
<dbReference type="Pfam" id="PF01761">
    <property type="entry name" value="DHQ_synthase"/>
    <property type="match status" value="1"/>
</dbReference>
<dbReference type="NCBIfam" id="TIGR01357">
    <property type="entry name" value="aroB"/>
    <property type="match status" value="1"/>
</dbReference>
<dbReference type="InterPro" id="IPR030963">
    <property type="entry name" value="DHQ_synth_fam"/>
</dbReference>
<dbReference type="Pfam" id="PF24621">
    <property type="entry name" value="DHQS_C"/>
    <property type="match status" value="1"/>
</dbReference>
<comment type="catalytic activity">
    <reaction evidence="1 18">
        <text>7-phospho-2-dehydro-3-deoxy-D-arabino-heptonate = 3-dehydroquinate + phosphate</text>
        <dbReference type="Rhea" id="RHEA:21968"/>
        <dbReference type="ChEBI" id="CHEBI:32364"/>
        <dbReference type="ChEBI" id="CHEBI:43474"/>
        <dbReference type="ChEBI" id="CHEBI:58394"/>
        <dbReference type="EC" id="4.2.3.4"/>
    </reaction>
</comment>
<evidence type="ECO:0000256" key="13">
    <source>
        <dbReference type="ARBA" id="ARBA00022833"/>
    </source>
</evidence>
<evidence type="ECO:0000256" key="9">
    <source>
        <dbReference type="ARBA" id="ARBA00022490"/>
    </source>
</evidence>
<evidence type="ECO:0000313" key="22">
    <source>
        <dbReference type="Proteomes" id="UP000738431"/>
    </source>
</evidence>
<dbReference type="Gene3D" id="1.20.1090.10">
    <property type="entry name" value="Dehydroquinate synthase-like - alpha domain"/>
    <property type="match status" value="1"/>
</dbReference>
<evidence type="ECO:0000256" key="7">
    <source>
        <dbReference type="ARBA" id="ARBA00013031"/>
    </source>
</evidence>
<evidence type="ECO:0000256" key="10">
    <source>
        <dbReference type="ARBA" id="ARBA00022605"/>
    </source>
</evidence>
<evidence type="ECO:0000259" key="20">
    <source>
        <dbReference type="Pfam" id="PF24621"/>
    </source>
</evidence>
<keyword evidence="9 18" id="KW-0963">Cytoplasm</keyword>
<dbReference type="InterPro" id="IPR030960">
    <property type="entry name" value="DHQS/DOIS_N"/>
</dbReference>
<comment type="cofactor">
    <cofactor evidence="2 18">
        <name>NAD(+)</name>
        <dbReference type="ChEBI" id="CHEBI:57540"/>
    </cofactor>
</comment>
<evidence type="ECO:0000256" key="5">
    <source>
        <dbReference type="ARBA" id="ARBA00004661"/>
    </source>
</evidence>
<feature type="domain" description="3-dehydroquinate synthase N-terminal" evidence="19">
    <location>
        <begin position="66"/>
        <end position="178"/>
    </location>
</feature>
<keyword evidence="13 18" id="KW-0862">Zinc</keyword>
<proteinExistence type="inferred from homology"/>
<accession>A0ABZ1CCV8</accession>